<keyword evidence="3" id="KW-0805">Transcription regulation</keyword>
<feature type="compositionally biased region" description="Pro residues" evidence="7">
    <location>
        <begin position="35"/>
        <end position="46"/>
    </location>
</feature>
<keyword evidence="10" id="KW-1185">Reference proteome</keyword>
<dbReference type="PROSITE" id="PS00036">
    <property type="entry name" value="BZIP_BASIC"/>
    <property type="match status" value="1"/>
</dbReference>
<reference evidence="9 10" key="1">
    <citation type="submission" date="2020-08" db="EMBL/GenBank/DDBJ databases">
        <title>Plant Genome Project.</title>
        <authorList>
            <person name="Zhang R.-G."/>
        </authorList>
    </citation>
    <scope>NUCLEOTIDE SEQUENCE [LARGE SCALE GENOMIC DNA]</scope>
    <source>
        <tissue evidence="9">Rhizome</tissue>
    </source>
</reference>
<evidence type="ECO:0000256" key="1">
    <source>
        <dbReference type="ARBA" id="ARBA00004123"/>
    </source>
</evidence>
<dbReference type="Pfam" id="PF00170">
    <property type="entry name" value="bZIP_1"/>
    <property type="match status" value="1"/>
</dbReference>
<dbReference type="SUPFAM" id="SSF57959">
    <property type="entry name" value="Leucine zipper domain"/>
    <property type="match status" value="1"/>
</dbReference>
<dbReference type="Proteomes" id="UP000734854">
    <property type="component" value="Unassembled WGS sequence"/>
</dbReference>
<comment type="caution">
    <text evidence="9">The sequence shown here is derived from an EMBL/GenBank/DDBJ whole genome shotgun (WGS) entry which is preliminary data.</text>
</comment>
<evidence type="ECO:0000313" key="10">
    <source>
        <dbReference type="Proteomes" id="UP000734854"/>
    </source>
</evidence>
<dbReference type="PROSITE" id="PS50217">
    <property type="entry name" value="BZIP"/>
    <property type="match status" value="1"/>
</dbReference>
<accession>A0A8J5FV00</accession>
<dbReference type="SMART" id="SM00338">
    <property type="entry name" value="BRLZ"/>
    <property type="match status" value="1"/>
</dbReference>
<evidence type="ECO:0000259" key="8">
    <source>
        <dbReference type="PROSITE" id="PS50217"/>
    </source>
</evidence>
<evidence type="ECO:0000256" key="4">
    <source>
        <dbReference type="ARBA" id="ARBA00023125"/>
    </source>
</evidence>
<dbReference type="AlphaFoldDB" id="A0A8J5FV00"/>
<evidence type="ECO:0000256" key="7">
    <source>
        <dbReference type="SAM" id="MobiDB-lite"/>
    </source>
</evidence>
<feature type="compositionally biased region" description="Basic and acidic residues" evidence="7">
    <location>
        <begin position="83"/>
        <end position="93"/>
    </location>
</feature>
<comment type="subcellular location">
    <subcellularLocation>
        <location evidence="1">Nucleus</location>
    </subcellularLocation>
</comment>
<evidence type="ECO:0000256" key="5">
    <source>
        <dbReference type="ARBA" id="ARBA00023163"/>
    </source>
</evidence>
<dbReference type="InterPro" id="IPR046347">
    <property type="entry name" value="bZIP_sf"/>
</dbReference>
<dbReference type="PANTHER" id="PTHR22952:SF175">
    <property type="entry name" value="PROTEIN ABSCISIC ACID-INSENSITIVE 5"/>
    <property type="match status" value="1"/>
</dbReference>
<feature type="region of interest" description="Disordered" evidence="7">
    <location>
        <begin position="30"/>
        <end position="116"/>
    </location>
</feature>
<dbReference type="FunFam" id="1.20.5.170:FF:000036">
    <property type="entry name" value="ABSCISIC ACID-INSENSITIVE 5-like protein 2"/>
    <property type="match status" value="1"/>
</dbReference>
<proteinExistence type="predicted"/>
<keyword evidence="6" id="KW-0539">Nucleus</keyword>
<dbReference type="GO" id="GO:0003700">
    <property type="term" value="F:DNA-binding transcription factor activity"/>
    <property type="evidence" value="ECO:0007669"/>
    <property type="project" value="InterPro"/>
</dbReference>
<dbReference type="GO" id="GO:0009738">
    <property type="term" value="P:abscisic acid-activated signaling pathway"/>
    <property type="evidence" value="ECO:0007669"/>
    <property type="project" value="UniProtKB-KW"/>
</dbReference>
<dbReference type="CDD" id="cd14707">
    <property type="entry name" value="bZIP_plant_BZIP46"/>
    <property type="match status" value="1"/>
</dbReference>
<keyword evidence="2" id="KW-0938">Abscisic acid signaling pathway</keyword>
<sequence length="136" mass="15933">MEEVWKDLSLSSLHQEDNNMLANSADFFAKYCHTNPPPKHSQPEPQPAEEFDRSNAERRKNRMMKNRESATRSRARKQAYTNELEKEVDKLHAENTMLRRQNEEVPNSEPPLKKSLEDQIRGVTKQILQRTLTAPF</sequence>
<gene>
    <name evidence="9" type="ORF">ZIOFF_049358</name>
</gene>
<dbReference type="InterPro" id="IPR004827">
    <property type="entry name" value="bZIP"/>
</dbReference>
<dbReference type="GO" id="GO:0045893">
    <property type="term" value="P:positive regulation of DNA-templated transcription"/>
    <property type="evidence" value="ECO:0007669"/>
    <property type="project" value="InterPro"/>
</dbReference>
<dbReference type="GO" id="GO:0003677">
    <property type="term" value="F:DNA binding"/>
    <property type="evidence" value="ECO:0007669"/>
    <property type="project" value="UniProtKB-KW"/>
</dbReference>
<evidence type="ECO:0000313" key="9">
    <source>
        <dbReference type="EMBL" id="KAG6494334.1"/>
    </source>
</evidence>
<feature type="domain" description="BZIP" evidence="8">
    <location>
        <begin position="56"/>
        <end position="119"/>
    </location>
</feature>
<dbReference type="EMBL" id="JACMSC010000013">
    <property type="protein sequence ID" value="KAG6494334.1"/>
    <property type="molecule type" value="Genomic_DNA"/>
</dbReference>
<dbReference type="InterPro" id="IPR043452">
    <property type="entry name" value="BZIP46-like"/>
</dbReference>
<keyword evidence="5" id="KW-0804">Transcription</keyword>
<name>A0A8J5FV00_ZINOF</name>
<organism evidence="9 10">
    <name type="scientific">Zingiber officinale</name>
    <name type="common">Ginger</name>
    <name type="synonym">Amomum zingiber</name>
    <dbReference type="NCBI Taxonomy" id="94328"/>
    <lineage>
        <taxon>Eukaryota</taxon>
        <taxon>Viridiplantae</taxon>
        <taxon>Streptophyta</taxon>
        <taxon>Embryophyta</taxon>
        <taxon>Tracheophyta</taxon>
        <taxon>Spermatophyta</taxon>
        <taxon>Magnoliopsida</taxon>
        <taxon>Liliopsida</taxon>
        <taxon>Zingiberales</taxon>
        <taxon>Zingiberaceae</taxon>
        <taxon>Zingiber</taxon>
    </lineage>
</organism>
<dbReference type="PANTHER" id="PTHR22952">
    <property type="entry name" value="CAMP-RESPONSE ELEMENT BINDING PROTEIN-RELATED"/>
    <property type="match status" value="1"/>
</dbReference>
<evidence type="ECO:0000256" key="3">
    <source>
        <dbReference type="ARBA" id="ARBA00023015"/>
    </source>
</evidence>
<dbReference type="Gene3D" id="1.20.5.170">
    <property type="match status" value="1"/>
</dbReference>
<dbReference type="GO" id="GO:0005634">
    <property type="term" value="C:nucleus"/>
    <property type="evidence" value="ECO:0007669"/>
    <property type="project" value="UniProtKB-SubCell"/>
</dbReference>
<protein>
    <recommendedName>
        <fullName evidence="8">BZIP domain-containing protein</fullName>
    </recommendedName>
</protein>
<keyword evidence="4" id="KW-0238">DNA-binding</keyword>
<evidence type="ECO:0000256" key="6">
    <source>
        <dbReference type="ARBA" id="ARBA00023242"/>
    </source>
</evidence>
<evidence type="ECO:0000256" key="2">
    <source>
        <dbReference type="ARBA" id="ARBA00022682"/>
    </source>
</evidence>